<evidence type="ECO:0000256" key="2">
    <source>
        <dbReference type="SAM" id="MobiDB-lite"/>
    </source>
</evidence>
<proteinExistence type="predicted"/>
<keyword evidence="6" id="KW-1185">Reference proteome</keyword>
<feature type="compositionally biased region" description="Low complexity" evidence="2">
    <location>
        <begin position="455"/>
        <end position="466"/>
    </location>
</feature>
<reference evidence="5" key="1">
    <citation type="journal article" date="2020" name="Stud. Mycol.">
        <title>101 Dothideomycetes genomes: a test case for predicting lifestyles and emergence of pathogens.</title>
        <authorList>
            <person name="Haridas S."/>
            <person name="Albert R."/>
            <person name="Binder M."/>
            <person name="Bloem J."/>
            <person name="Labutti K."/>
            <person name="Salamov A."/>
            <person name="Andreopoulos B."/>
            <person name="Baker S."/>
            <person name="Barry K."/>
            <person name="Bills G."/>
            <person name="Bluhm B."/>
            <person name="Cannon C."/>
            <person name="Castanera R."/>
            <person name="Culley D."/>
            <person name="Daum C."/>
            <person name="Ezra D."/>
            <person name="Gonzalez J."/>
            <person name="Henrissat B."/>
            <person name="Kuo A."/>
            <person name="Liang C."/>
            <person name="Lipzen A."/>
            <person name="Lutzoni F."/>
            <person name="Magnuson J."/>
            <person name="Mondo S."/>
            <person name="Nolan M."/>
            <person name="Ohm R."/>
            <person name="Pangilinan J."/>
            <person name="Park H.-J."/>
            <person name="Ramirez L."/>
            <person name="Alfaro M."/>
            <person name="Sun H."/>
            <person name="Tritt A."/>
            <person name="Yoshinaga Y."/>
            <person name="Zwiers L.-H."/>
            <person name="Turgeon B."/>
            <person name="Goodwin S."/>
            <person name="Spatafora J."/>
            <person name="Crous P."/>
            <person name="Grigoriev I."/>
        </authorList>
    </citation>
    <scope>NUCLEOTIDE SEQUENCE</scope>
    <source>
        <strain evidence="5">CBS 627.86</strain>
    </source>
</reference>
<evidence type="ECO:0000313" key="5">
    <source>
        <dbReference type="EMBL" id="KAF2115635.1"/>
    </source>
</evidence>
<organism evidence="5 6">
    <name type="scientific">Lophiotrema nucula</name>
    <dbReference type="NCBI Taxonomy" id="690887"/>
    <lineage>
        <taxon>Eukaryota</taxon>
        <taxon>Fungi</taxon>
        <taxon>Dikarya</taxon>
        <taxon>Ascomycota</taxon>
        <taxon>Pezizomycotina</taxon>
        <taxon>Dothideomycetes</taxon>
        <taxon>Pleosporomycetidae</taxon>
        <taxon>Pleosporales</taxon>
        <taxon>Lophiotremataceae</taxon>
        <taxon>Lophiotrema</taxon>
    </lineage>
</organism>
<evidence type="ECO:0000313" key="6">
    <source>
        <dbReference type="Proteomes" id="UP000799770"/>
    </source>
</evidence>
<dbReference type="OrthoDB" id="5389400at2759"/>
<evidence type="ECO:0008006" key="7">
    <source>
        <dbReference type="Google" id="ProtNLM"/>
    </source>
</evidence>
<keyword evidence="1" id="KW-0677">Repeat</keyword>
<dbReference type="Pfam" id="PF24883">
    <property type="entry name" value="NPHP3_N"/>
    <property type="match status" value="1"/>
</dbReference>
<gene>
    <name evidence="5" type="ORF">BDV96DRAFT_658883</name>
</gene>
<evidence type="ECO:0000259" key="4">
    <source>
        <dbReference type="Pfam" id="PF24883"/>
    </source>
</evidence>
<name>A0A6A5Z8K8_9PLEO</name>
<dbReference type="InterPro" id="IPR056884">
    <property type="entry name" value="NPHP3-like_N"/>
</dbReference>
<feature type="region of interest" description="Disordered" evidence="2">
    <location>
        <begin position="1366"/>
        <end position="1392"/>
    </location>
</feature>
<dbReference type="PANTHER" id="PTHR10039:SF15">
    <property type="entry name" value="NACHT DOMAIN-CONTAINING PROTEIN"/>
    <property type="match status" value="1"/>
</dbReference>
<dbReference type="InterPro" id="IPR056125">
    <property type="entry name" value="DUF7708"/>
</dbReference>
<dbReference type="Pfam" id="PF24809">
    <property type="entry name" value="DUF7708"/>
    <property type="match status" value="1"/>
</dbReference>
<feature type="domain" description="Nephrocystin 3-like N-terminal" evidence="4">
    <location>
        <begin position="350"/>
        <end position="456"/>
    </location>
</feature>
<feature type="region of interest" description="Disordered" evidence="2">
    <location>
        <begin position="455"/>
        <end position="487"/>
    </location>
</feature>
<evidence type="ECO:0000259" key="3">
    <source>
        <dbReference type="Pfam" id="PF24809"/>
    </source>
</evidence>
<dbReference type="Proteomes" id="UP000799770">
    <property type="component" value="Unassembled WGS sequence"/>
</dbReference>
<evidence type="ECO:0000256" key="1">
    <source>
        <dbReference type="ARBA" id="ARBA00022737"/>
    </source>
</evidence>
<accession>A0A6A5Z8K8</accession>
<sequence>MLSTSASCSFDRSALTRLSVDKVSCAFEEAYQAFVVNLTSEEKAKLLTVDSIEDLISSVEKTFQHHSMHRSRYKACAQKIQQFGQRFAPFFKVISIFVQTNPKYAGLVWGSLRMIYQLGEQYIAFLERLCESFRCISGKLPGYATAARVLQAVKNQQGGRLDYRLLRSLVSIYKDIIAYCYQAYGFLTNQTGFRKRALLVWRISSSSFEAHFGKILDDAQRHADLFESEIALCQLELGVLQLGIGERQRDRLEELYYQFEQEQTRQRESTIAKRDDWAQKEREYWYARRLKLRTWINAPDWEEAHRVAVSRMKSQSTDWFFFQQIYRDWRRLVDTLNNQLEHLLPADDNQTAASVHYFYFDKTRPSLRDNMAAFRAILAQVLHAHSDDREALDFACFMMYDGLSGQQTGCRDEIVTLLNWFLRRYPRTVLVIDGLDESNDPKDFLDCLQKSSSTSKFSKFSDDTSTPSCSGPVNDTEPSVSQHQPRSGLPCATASASPNFEAIECYLRDVLERLNYYGMLGADVDILSLARLAATHSDSMFLWARLLAAYLETEGLSVQDRLNALSNLVYIRGLDNLFDSIISRLDRILPDQVKFKVQNAFHWVIGAKRSLTVEQLNDAVALPVVSTLQSSRIPNLRETLPRISCGMLEITPQGYVVFLHSSVKEYIEKHQAMSRQAPRPGVSVIAAPEKNYIFRCCISYLTDCLSLESKTRCQFTEVIIEEVSLRHLLPLLDYVLRYWISHLSSTVSSLLYENKGTMPAASQPDLSAILHIVTLIRDFILDKSAVMSWIEASWWYGKTPSIDQLTRNDANLSFSPHDVYVINPFTLLDQFGVTSREVDELRSNLLDLQSDLHSLNREWSHILAKVPNQIWQPSVLAFCKSRFWYETMDASVETVTTTELLEQRTISIESRVSSGGRELGLLSLIAPRSSWITICPTCSETRQSRDRTSNVPWKVSFEVWDIATHQAESKFKIIMDIKHSDIRAFFTFCPKSHPIRVTEIRVPIAISSDLRKIIVKHDLAVIRETTRSIEHPNARGCSFDILNINSLPVESQRDPAAPNPLRGVLFDGCGNYLLFASDRGSAVFKIQQRLELVAISPETFLLDDLSYEMKKVACFHPSMPILAYSTSRELVLWGFANSFQDRVAVFNHPVADVKFSNCGNFISAYDPLSITKDAKLFNVTSVISMLSSSRSVLTISQSGVTTARDPMSVAGCTASLFNSDWTLGNTAPPKVQVQYPNAIAFQPNEGQGLASMSMLQQFREDGEIVLTTLREDGSVSTESLTRLPRSLKLSHAVLVSKASEDTIRIVLNVKRQDRYAPSMASQTQPVPMVIERTRSSIQSVQSRGQGAIGTGNIPMLSILQKRTRNTNEEWTDAAENNSRKRLQSGDPVSGYQ</sequence>
<feature type="domain" description="DUF7708" evidence="3">
    <location>
        <begin position="80"/>
        <end position="216"/>
    </location>
</feature>
<dbReference type="PANTHER" id="PTHR10039">
    <property type="entry name" value="AMELOGENIN"/>
    <property type="match status" value="1"/>
</dbReference>
<protein>
    <recommendedName>
        <fullName evidence="7">NACHT domain-containing protein</fullName>
    </recommendedName>
</protein>
<dbReference type="EMBL" id="ML977322">
    <property type="protein sequence ID" value="KAF2115635.1"/>
    <property type="molecule type" value="Genomic_DNA"/>
</dbReference>
<feature type="compositionally biased region" description="Polar residues" evidence="2">
    <location>
        <begin position="467"/>
        <end position="485"/>
    </location>
</feature>